<dbReference type="InterPro" id="IPR027417">
    <property type="entry name" value="P-loop_NTPase"/>
</dbReference>
<feature type="region of interest" description="Disordered" evidence="4">
    <location>
        <begin position="681"/>
        <end position="700"/>
    </location>
</feature>
<dbReference type="GO" id="GO:0004386">
    <property type="term" value="F:helicase activity"/>
    <property type="evidence" value="ECO:0007669"/>
    <property type="project" value="UniProtKB-KW"/>
</dbReference>
<dbReference type="Gene3D" id="3.40.50.300">
    <property type="entry name" value="P-loop containing nucleotide triphosphate hydrolases"/>
    <property type="match status" value="2"/>
</dbReference>
<feature type="compositionally biased region" description="Polar residues" evidence="4">
    <location>
        <begin position="681"/>
        <end position="692"/>
    </location>
</feature>
<name>A0ABW0QWS2_9BACL</name>
<evidence type="ECO:0000313" key="7">
    <source>
        <dbReference type="EMBL" id="MFC5528971.1"/>
    </source>
</evidence>
<dbReference type="Pfam" id="PF04851">
    <property type="entry name" value="ResIII"/>
    <property type="match status" value="1"/>
</dbReference>
<gene>
    <name evidence="7" type="ORF">ACFPQ4_05820</name>
</gene>
<dbReference type="PROSITE" id="PS51192">
    <property type="entry name" value="HELICASE_ATP_BIND_1"/>
    <property type="match status" value="1"/>
</dbReference>
<evidence type="ECO:0000256" key="3">
    <source>
        <dbReference type="ARBA" id="ARBA00023125"/>
    </source>
</evidence>
<proteinExistence type="predicted"/>
<keyword evidence="2" id="KW-0067">ATP-binding</keyword>
<dbReference type="EMBL" id="JBHSNC010000017">
    <property type="protein sequence ID" value="MFC5528971.1"/>
    <property type="molecule type" value="Genomic_DNA"/>
</dbReference>
<keyword evidence="1" id="KW-0547">Nucleotide-binding</keyword>
<keyword evidence="7" id="KW-0378">Hydrolase</keyword>
<evidence type="ECO:0000256" key="4">
    <source>
        <dbReference type="SAM" id="MobiDB-lite"/>
    </source>
</evidence>
<evidence type="ECO:0000259" key="6">
    <source>
        <dbReference type="PROSITE" id="PS51194"/>
    </source>
</evidence>
<dbReference type="PROSITE" id="PS51194">
    <property type="entry name" value="HELICASE_CTER"/>
    <property type="match status" value="1"/>
</dbReference>
<organism evidence="7 8">
    <name type="scientific">Cohnella yongneupensis</name>
    <dbReference type="NCBI Taxonomy" id="425006"/>
    <lineage>
        <taxon>Bacteria</taxon>
        <taxon>Bacillati</taxon>
        <taxon>Bacillota</taxon>
        <taxon>Bacilli</taxon>
        <taxon>Bacillales</taxon>
        <taxon>Paenibacillaceae</taxon>
        <taxon>Cohnella</taxon>
    </lineage>
</organism>
<protein>
    <submittedName>
        <fullName evidence="7">Helicase-related protein</fullName>
    </submittedName>
</protein>
<accession>A0ABW0QWS2</accession>
<dbReference type="SMART" id="SM00490">
    <property type="entry name" value="HELICc"/>
    <property type="match status" value="1"/>
</dbReference>
<dbReference type="InterPro" id="IPR006935">
    <property type="entry name" value="Helicase/UvrB_N"/>
</dbReference>
<evidence type="ECO:0000256" key="1">
    <source>
        <dbReference type="ARBA" id="ARBA00022741"/>
    </source>
</evidence>
<keyword evidence="7" id="KW-0347">Helicase</keyword>
<reference evidence="8" key="1">
    <citation type="journal article" date="2019" name="Int. J. Syst. Evol. Microbiol.">
        <title>The Global Catalogue of Microorganisms (GCM) 10K type strain sequencing project: providing services to taxonomists for standard genome sequencing and annotation.</title>
        <authorList>
            <consortium name="The Broad Institute Genomics Platform"/>
            <consortium name="The Broad Institute Genome Sequencing Center for Infectious Disease"/>
            <person name="Wu L."/>
            <person name="Ma J."/>
        </authorList>
    </citation>
    <scope>NUCLEOTIDE SEQUENCE [LARGE SCALE GENOMIC DNA]</scope>
    <source>
        <strain evidence="8">CGMCC 1.18578</strain>
    </source>
</reference>
<keyword evidence="3" id="KW-0238">DNA-binding</keyword>
<feature type="region of interest" description="Disordered" evidence="4">
    <location>
        <begin position="43"/>
        <end position="73"/>
    </location>
</feature>
<dbReference type="RefSeq" id="WP_378110840.1">
    <property type="nucleotide sequence ID" value="NZ_JBHSNC010000017.1"/>
</dbReference>
<feature type="domain" description="Helicase ATP-binding" evidence="5">
    <location>
        <begin position="338"/>
        <end position="490"/>
    </location>
</feature>
<evidence type="ECO:0000256" key="2">
    <source>
        <dbReference type="ARBA" id="ARBA00022840"/>
    </source>
</evidence>
<dbReference type="SUPFAM" id="SSF52540">
    <property type="entry name" value="P-loop containing nucleoside triphosphate hydrolases"/>
    <property type="match status" value="1"/>
</dbReference>
<dbReference type="SMART" id="SM00487">
    <property type="entry name" value="DEXDc"/>
    <property type="match status" value="1"/>
</dbReference>
<dbReference type="InterPro" id="IPR014001">
    <property type="entry name" value="Helicase_ATP-bd"/>
</dbReference>
<dbReference type="PANTHER" id="PTHR30580">
    <property type="entry name" value="PRIMOSOMAL PROTEIN N"/>
    <property type="match status" value="1"/>
</dbReference>
<dbReference type="InterPro" id="IPR001650">
    <property type="entry name" value="Helicase_C-like"/>
</dbReference>
<feature type="domain" description="Helicase C-terminal" evidence="6">
    <location>
        <begin position="518"/>
        <end position="683"/>
    </location>
</feature>
<dbReference type="PANTHER" id="PTHR30580:SF1">
    <property type="entry name" value="COMF OPERON PROTEIN 1"/>
    <property type="match status" value="1"/>
</dbReference>
<comment type="caution">
    <text evidence="7">The sequence shown here is derived from an EMBL/GenBank/DDBJ whole genome shotgun (WGS) entry which is preliminary data.</text>
</comment>
<sequence>MRAVLYAVRFEGREQYRWAIHYSIAWEVDAHYWLSGMWRVEEGRGQGGDEERRGEKARRQGKTEVQREEEARRQSGREEQIVRLVELLPLGIAEQACERLKMRSTGVELSVQEMWDELCMAAKEVWDAENRGEIASNGYYAESCSFTAVVVTTLDERYGQGERRRIAELAREVGARLSGRALLEGEALQLLAAAPGGADPAACFAALQLAMLSGAVRLVAAVAPTGAAEPRRRWGGWLLRKRRSAALQCRRCGSGIKHLRRTPCAACGGHACAYCEACLTMGRSRACGLLVIGAARGDVAAAPSPAPAAGASLPGRWSLSLAQREAAAAALRFLMGERGPARKPAAFLLWAVTGAGKTEMIFPLLDAVLSRGGRALVATPRRDVVLELAPRLAAAFPEHSRAVLYGGSVDRWENSALTLATTHQLIRFQEAFDLVLIDEMDAFPYRDDRMLQFAAAKCCRESGKTLYLSATPPPDMQREVARRRLACARVPVRFHGHPLPVPRRIALPPLSRWFRNGKLPSPMLKALRQSVLRGAQAFVFVPMIRHVEPLVRLLRQTAIALGIEHAAQIDGTSSKDSLRADKVSGFRDRAIRVLVTTTILERGVTIPKSDVFVLDADAPLFDAASLVQMAGRAGRAAADPGGSVLFVSRHLSGSQRSAIRQIRAMNRLAARQGYLKPSIHQSSFRYSSPPEETQSHEFAE</sequence>
<dbReference type="Proteomes" id="UP001596108">
    <property type="component" value="Unassembled WGS sequence"/>
</dbReference>
<keyword evidence="8" id="KW-1185">Reference proteome</keyword>
<evidence type="ECO:0000259" key="5">
    <source>
        <dbReference type="PROSITE" id="PS51192"/>
    </source>
</evidence>
<evidence type="ECO:0000313" key="8">
    <source>
        <dbReference type="Proteomes" id="UP001596108"/>
    </source>
</evidence>
<dbReference type="Pfam" id="PF00271">
    <property type="entry name" value="Helicase_C"/>
    <property type="match status" value="1"/>
</dbReference>